<evidence type="ECO:0000256" key="7">
    <source>
        <dbReference type="SAM" id="Phobius"/>
    </source>
</evidence>
<evidence type="ECO:0000313" key="9">
    <source>
        <dbReference type="Proteomes" id="UP000620104"/>
    </source>
</evidence>
<proteinExistence type="predicted"/>
<comment type="subcellular location">
    <subcellularLocation>
        <location evidence="1">Membrane</location>
        <topology evidence="1">Multi-pass membrane protein</topology>
    </subcellularLocation>
</comment>
<reference evidence="8" key="1">
    <citation type="submission" date="2020-07" db="EMBL/GenBank/DDBJ databases">
        <title>Draft Genome Sequence of a Deep-Sea Yeast, Naganishia (Cryptococcus) liquefaciens strain N6.</title>
        <authorList>
            <person name="Han Y.W."/>
            <person name="Kajitani R."/>
            <person name="Morimoto H."/>
            <person name="Parhat M."/>
            <person name="Tsubouchi H."/>
            <person name="Bakenova O."/>
            <person name="Ogata M."/>
            <person name="Argunhan B."/>
            <person name="Aoki R."/>
            <person name="Kajiwara S."/>
            <person name="Itoh T."/>
            <person name="Iwasaki H."/>
        </authorList>
    </citation>
    <scope>NUCLEOTIDE SEQUENCE</scope>
    <source>
        <strain evidence="8">N6</strain>
    </source>
</reference>
<dbReference type="AlphaFoldDB" id="A0A8H3TQ80"/>
<name>A0A8H3TQ80_9TREE</name>
<keyword evidence="4 7" id="KW-1133">Transmembrane helix</keyword>
<feature type="transmembrane region" description="Helical" evidence="7">
    <location>
        <begin position="140"/>
        <end position="158"/>
    </location>
</feature>
<sequence length="600" mass="68306">RSRYSKMTRQPDLPTRTPSELSSESDRKDASIDDVKEVHSPSSELDEKRLITPPPPLADRTSADPATGFGDAILRLLKIRKKRAGIDLDSVATQESVFDTDQGVYYHPKPTFENFAAFDINFRWTWKEEIRIRRKIDLKIFLWVLTMFMALDIDRYNLANATADNFLEDLKLTQADYNLGNTLSKVGFLAAELPSQLVSKRLGPDRWIPMQMVGFSTVAACQFWLTGRKSFLATRFLIAFLQGGFIPDMILYLSYWYKSSELPLRMGFFYVINYASVILTGFLAVGILQMRGIGGLAGWRYMFLIEGLLTLAISIASFFLMPANPSATKTWFRPKGYFSDREIKVIVNRVLRDDPTKSTMHNRQALPVKTIFRCICDYDMIPMYLIGLLFGIGSYPVQQYFQISMKQLGFSTLESNLLSIPNAALSIINLLVITVISEVVDNRAFVSMAENLWMLPNYIALLTLPDPISGWTYFAVSTVLLGFPYVHAIQVAWCSRNSGSVEARSVVASLYNMSVQVSALIGANLYQASDKPRYYKANKAIVGIICFNLVILYPGTSFYYRWRNRQRAKIWDAMTSEEKSNYLQTTKDKGNKKLDFRFIH</sequence>
<dbReference type="PANTHER" id="PTHR43791:SF65">
    <property type="entry name" value="MAJOR FACILITATOR SUPERFAMILY (MFS) PROFILE DOMAIN-CONTAINING PROTEIN-RELATED"/>
    <property type="match status" value="1"/>
</dbReference>
<keyword evidence="2" id="KW-0813">Transport</keyword>
<feature type="transmembrane region" description="Helical" evidence="7">
    <location>
        <begin position="471"/>
        <end position="494"/>
    </location>
</feature>
<feature type="transmembrane region" description="Helical" evidence="7">
    <location>
        <begin position="506"/>
        <end position="528"/>
    </location>
</feature>
<dbReference type="SUPFAM" id="SSF103473">
    <property type="entry name" value="MFS general substrate transporter"/>
    <property type="match status" value="1"/>
</dbReference>
<evidence type="ECO:0000256" key="1">
    <source>
        <dbReference type="ARBA" id="ARBA00004141"/>
    </source>
</evidence>
<feature type="compositionally biased region" description="Basic and acidic residues" evidence="6">
    <location>
        <begin position="24"/>
        <end position="50"/>
    </location>
</feature>
<dbReference type="GO" id="GO:0016020">
    <property type="term" value="C:membrane"/>
    <property type="evidence" value="ECO:0007669"/>
    <property type="project" value="UniProtKB-SubCell"/>
</dbReference>
<feature type="transmembrane region" description="Helical" evidence="7">
    <location>
        <begin position="417"/>
        <end position="436"/>
    </location>
</feature>
<keyword evidence="5 7" id="KW-0472">Membrane</keyword>
<evidence type="ECO:0008006" key="10">
    <source>
        <dbReference type="Google" id="ProtNLM"/>
    </source>
</evidence>
<protein>
    <recommendedName>
        <fullName evidence="10">Allantoate permease</fullName>
    </recommendedName>
</protein>
<accession>A0A8H3TQ80</accession>
<dbReference type="EMBL" id="BLZA01000010">
    <property type="protein sequence ID" value="GHJ84951.1"/>
    <property type="molecule type" value="Genomic_DNA"/>
</dbReference>
<feature type="transmembrane region" description="Helical" evidence="7">
    <location>
        <begin position="540"/>
        <end position="560"/>
    </location>
</feature>
<feature type="transmembrane region" description="Helical" evidence="7">
    <location>
        <begin position="237"/>
        <end position="256"/>
    </location>
</feature>
<feature type="transmembrane region" description="Helical" evidence="7">
    <location>
        <begin position="268"/>
        <end position="289"/>
    </location>
</feature>
<evidence type="ECO:0000313" key="8">
    <source>
        <dbReference type="EMBL" id="GHJ84951.1"/>
    </source>
</evidence>
<evidence type="ECO:0000256" key="2">
    <source>
        <dbReference type="ARBA" id="ARBA00022448"/>
    </source>
</evidence>
<feature type="transmembrane region" description="Helical" evidence="7">
    <location>
        <begin position="381"/>
        <end position="397"/>
    </location>
</feature>
<dbReference type="Pfam" id="PF07690">
    <property type="entry name" value="MFS_1"/>
    <property type="match status" value="1"/>
</dbReference>
<dbReference type="InterPro" id="IPR036259">
    <property type="entry name" value="MFS_trans_sf"/>
</dbReference>
<evidence type="ECO:0000256" key="3">
    <source>
        <dbReference type="ARBA" id="ARBA00022692"/>
    </source>
</evidence>
<feature type="transmembrane region" description="Helical" evidence="7">
    <location>
        <begin position="207"/>
        <end position="225"/>
    </location>
</feature>
<evidence type="ECO:0000256" key="5">
    <source>
        <dbReference type="ARBA" id="ARBA00023136"/>
    </source>
</evidence>
<dbReference type="FunFam" id="1.20.1250.20:FF:000106">
    <property type="entry name" value="MFS transporter, putative"/>
    <property type="match status" value="1"/>
</dbReference>
<dbReference type="OrthoDB" id="1935484at2759"/>
<organism evidence="8 9">
    <name type="scientific">Naganishia liquefaciens</name>
    <dbReference type="NCBI Taxonomy" id="104408"/>
    <lineage>
        <taxon>Eukaryota</taxon>
        <taxon>Fungi</taxon>
        <taxon>Dikarya</taxon>
        <taxon>Basidiomycota</taxon>
        <taxon>Agaricomycotina</taxon>
        <taxon>Tremellomycetes</taxon>
        <taxon>Filobasidiales</taxon>
        <taxon>Filobasidiaceae</taxon>
        <taxon>Naganishia</taxon>
    </lineage>
</organism>
<dbReference type="GO" id="GO:0022857">
    <property type="term" value="F:transmembrane transporter activity"/>
    <property type="evidence" value="ECO:0007669"/>
    <property type="project" value="InterPro"/>
</dbReference>
<feature type="transmembrane region" description="Helical" evidence="7">
    <location>
        <begin position="301"/>
        <end position="321"/>
    </location>
</feature>
<dbReference type="InterPro" id="IPR011701">
    <property type="entry name" value="MFS"/>
</dbReference>
<evidence type="ECO:0000256" key="4">
    <source>
        <dbReference type="ARBA" id="ARBA00022989"/>
    </source>
</evidence>
<feature type="non-terminal residue" evidence="8">
    <location>
        <position position="600"/>
    </location>
</feature>
<dbReference type="Proteomes" id="UP000620104">
    <property type="component" value="Unassembled WGS sequence"/>
</dbReference>
<dbReference type="PANTHER" id="PTHR43791">
    <property type="entry name" value="PERMEASE-RELATED"/>
    <property type="match status" value="1"/>
</dbReference>
<keyword evidence="3 7" id="KW-0812">Transmembrane</keyword>
<dbReference type="Gene3D" id="1.20.1250.20">
    <property type="entry name" value="MFS general substrate transporter like domains"/>
    <property type="match status" value="1"/>
</dbReference>
<gene>
    <name evidence="8" type="ORF">NliqN6_1353</name>
</gene>
<comment type="caution">
    <text evidence="8">The sequence shown here is derived from an EMBL/GenBank/DDBJ whole genome shotgun (WGS) entry which is preliminary data.</text>
</comment>
<keyword evidence="9" id="KW-1185">Reference proteome</keyword>
<evidence type="ECO:0000256" key="6">
    <source>
        <dbReference type="SAM" id="MobiDB-lite"/>
    </source>
</evidence>
<feature type="region of interest" description="Disordered" evidence="6">
    <location>
        <begin position="1"/>
        <end position="64"/>
    </location>
</feature>